<evidence type="ECO:0000313" key="2">
    <source>
        <dbReference type="EMBL" id="TCO44946.1"/>
    </source>
</evidence>
<protein>
    <submittedName>
        <fullName evidence="2">DNA-binding SARP family transcriptional activator</fullName>
    </submittedName>
</protein>
<dbReference type="Pfam" id="PF03704">
    <property type="entry name" value="BTAD"/>
    <property type="match status" value="1"/>
</dbReference>
<dbReference type="InterPro" id="IPR051677">
    <property type="entry name" value="AfsR-DnrI-RedD_regulator"/>
</dbReference>
<dbReference type="InterPro" id="IPR005158">
    <property type="entry name" value="BTAD"/>
</dbReference>
<dbReference type="EMBL" id="SLWR01000009">
    <property type="protein sequence ID" value="TCO44946.1"/>
    <property type="molecule type" value="Genomic_DNA"/>
</dbReference>
<dbReference type="InterPro" id="IPR036388">
    <property type="entry name" value="WH-like_DNA-bd_sf"/>
</dbReference>
<dbReference type="Gene3D" id="1.10.10.10">
    <property type="entry name" value="Winged helix-like DNA-binding domain superfamily/Winged helix DNA-binding domain"/>
    <property type="match status" value="1"/>
</dbReference>
<evidence type="ECO:0000313" key="3">
    <source>
        <dbReference type="Proteomes" id="UP000295573"/>
    </source>
</evidence>
<dbReference type="Gene3D" id="1.25.40.10">
    <property type="entry name" value="Tetratricopeptide repeat domain"/>
    <property type="match status" value="2"/>
</dbReference>
<feature type="domain" description="Bacterial transcriptional activator" evidence="1">
    <location>
        <begin position="121"/>
        <end position="245"/>
    </location>
</feature>
<organism evidence="2 3">
    <name type="scientific">Kribbella antiqua</name>
    <dbReference type="NCBI Taxonomy" id="2512217"/>
    <lineage>
        <taxon>Bacteria</taxon>
        <taxon>Bacillati</taxon>
        <taxon>Actinomycetota</taxon>
        <taxon>Actinomycetes</taxon>
        <taxon>Propionibacteriales</taxon>
        <taxon>Kribbellaceae</taxon>
        <taxon>Kribbella</taxon>
    </lineage>
</organism>
<dbReference type="Proteomes" id="UP000295573">
    <property type="component" value="Unassembled WGS sequence"/>
</dbReference>
<sequence length="595" mass="65127">MTVPQWSLAGVGARPYDPVVKEVAIQLLGRFSVAVDGAQISGDAWRSRRAADVLKLLALSPDRRLHRSQVMEALWPESDPQASGTNLRKALHFARHATGDEQTVVTQNGVLVLWPNAHVDTDVERFETAARHALAAGDPSACRAAADLYRGDLLPDDRYESWLAEPHRRLRQRYLDLLRAGALWERLSDEDPTDEQAARALMRAHLDAGERREAIRRFERLREALHDQLGVGPDRATIALYEDVLAVEGAPKPTQAERAHALLAWALVHMNRNDINEAERAAEEARAIALDSGLGRELGEAAVILAKVAMAQGRWRERFAEELGESMRMRANMEPIVYDAHLCLAEYYLAGPDGYDIAADFARQMMGIAEEAGSATGAALAKLMLGEAELLAGHLIEAEKNLKQAAEANDRKGCLSGSALARQRLAEAALISGRKFDANRLLNRARSLAVRSELATHLLVRVFGTMIQAAADPKRALTVLGVAERELGQMRSCEPCSMGYLTSAATACARAGELDRARSFITEAERIAGMWQGGLWNGAVWEARGILRQAEGADEQSRAMFREAAQEYTRAGNQFDAARCLEAAAGLHNQSVSAE</sequence>
<dbReference type="SMART" id="SM01043">
    <property type="entry name" value="BTAD"/>
    <property type="match status" value="1"/>
</dbReference>
<dbReference type="GO" id="GO:0003677">
    <property type="term" value="F:DNA binding"/>
    <property type="evidence" value="ECO:0007669"/>
    <property type="project" value="UniProtKB-KW"/>
</dbReference>
<evidence type="ECO:0000259" key="1">
    <source>
        <dbReference type="SMART" id="SM01043"/>
    </source>
</evidence>
<keyword evidence="2" id="KW-0238">DNA-binding</keyword>
<dbReference type="PANTHER" id="PTHR35807">
    <property type="entry name" value="TRANSCRIPTIONAL REGULATOR REDD-RELATED"/>
    <property type="match status" value="1"/>
</dbReference>
<dbReference type="InterPro" id="IPR011990">
    <property type="entry name" value="TPR-like_helical_dom_sf"/>
</dbReference>
<dbReference type="OrthoDB" id="3755432at2"/>
<reference evidence="2 3" key="1">
    <citation type="journal article" date="2015" name="Stand. Genomic Sci.">
        <title>Genomic Encyclopedia of Bacterial and Archaeal Type Strains, Phase III: the genomes of soil and plant-associated and newly described type strains.</title>
        <authorList>
            <person name="Whitman W.B."/>
            <person name="Woyke T."/>
            <person name="Klenk H.P."/>
            <person name="Zhou Y."/>
            <person name="Lilburn T.G."/>
            <person name="Beck B.J."/>
            <person name="De Vos P."/>
            <person name="Vandamme P."/>
            <person name="Eisen J.A."/>
            <person name="Garrity G."/>
            <person name="Hugenholtz P."/>
            <person name="Kyrpides N.C."/>
        </authorList>
    </citation>
    <scope>NUCLEOTIDE SEQUENCE [LARGE SCALE GENOMIC DNA]</scope>
    <source>
        <strain evidence="2 3">VKM Ac-2541</strain>
    </source>
</reference>
<name>A0A4R2IKV5_9ACTN</name>
<dbReference type="SUPFAM" id="SSF48452">
    <property type="entry name" value="TPR-like"/>
    <property type="match status" value="2"/>
</dbReference>
<dbReference type="SUPFAM" id="SSF46894">
    <property type="entry name" value="C-terminal effector domain of the bipartite response regulators"/>
    <property type="match status" value="1"/>
</dbReference>
<dbReference type="InterPro" id="IPR016032">
    <property type="entry name" value="Sig_transdc_resp-reg_C-effctor"/>
</dbReference>
<proteinExistence type="predicted"/>
<comment type="caution">
    <text evidence="2">The sequence shown here is derived from an EMBL/GenBank/DDBJ whole genome shotgun (WGS) entry which is preliminary data.</text>
</comment>
<keyword evidence="3" id="KW-1185">Reference proteome</keyword>
<gene>
    <name evidence="2" type="ORF">EV646_109118</name>
</gene>
<dbReference type="AlphaFoldDB" id="A0A4R2IKV5"/>
<accession>A0A4R2IKV5</accession>
<dbReference type="GO" id="GO:0006355">
    <property type="term" value="P:regulation of DNA-templated transcription"/>
    <property type="evidence" value="ECO:0007669"/>
    <property type="project" value="InterPro"/>
</dbReference>